<dbReference type="InterPro" id="IPR020612">
    <property type="entry name" value="Methylthiotransferase_CS"/>
</dbReference>
<dbReference type="PANTHER" id="PTHR11918">
    <property type="entry name" value="RADICAL SAM PROTEINS"/>
    <property type="match status" value="1"/>
</dbReference>
<dbReference type="AlphaFoldDB" id="A0A9D1SMH9"/>
<proteinExistence type="predicted"/>
<reference evidence="10" key="1">
    <citation type="submission" date="2020-10" db="EMBL/GenBank/DDBJ databases">
        <authorList>
            <person name="Gilroy R."/>
        </authorList>
    </citation>
    <scope>NUCLEOTIDE SEQUENCE</scope>
    <source>
        <strain evidence="10">CHK136-897</strain>
    </source>
</reference>
<dbReference type="PROSITE" id="PS51918">
    <property type="entry name" value="RADICAL_SAM"/>
    <property type="match status" value="1"/>
</dbReference>
<dbReference type="InterPro" id="IPR038135">
    <property type="entry name" value="Methylthiotransferase_N_sf"/>
</dbReference>
<keyword evidence="6" id="KW-0408">Iron</keyword>
<comment type="caution">
    <text evidence="10">The sequence shown here is derived from an EMBL/GenBank/DDBJ whole genome shotgun (WGS) entry which is preliminary data.</text>
</comment>
<gene>
    <name evidence="10" type="ORF">IAC63_00110</name>
</gene>
<keyword evidence="4" id="KW-0949">S-adenosyl-L-methionine</keyword>
<dbReference type="Pfam" id="PF00919">
    <property type="entry name" value="UPF0004"/>
    <property type="match status" value="1"/>
</dbReference>
<comment type="cofactor">
    <cofactor evidence="1">
        <name>[4Fe-4S] cluster</name>
        <dbReference type="ChEBI" id="CHEBI:49883"/>
    </cofactor>
</comment>
<dbReference type="Gene3D" id="3.40.50.12160">
    <property type="entry name" value="Methylthiotransferase, N-terminal domain"/>
    <property type="match status" value="1"/>
</dbReference>
<dbReference type="SFLD" id="SFLDG01082">
    <property type="entry name" value="B12-binding_domain_containing"/>
    <property type="match status" value="1"/>
</dbReference>
<dbReference type="InterPro" id="IPR058240">
    <property type="entry name" value="rSAM_sf"/>
</dbReference>
<evidence type="ECO:0000256" key="1">
    <source>
        <dbReference type="ARBA" id="ARBA00001966"/>
    </source>
</evidence>
<feature type="domain" description="MTTase N-terminal" evidence="8">
    <location>
        <begin position="8"/>
        <end position="110"/>
    </location>
</feature>
<dbReference type="SUPFAM" id="SSF102114">
    <property type="entry name" value="Radical SAM enzymes"/>
    <property type="match status" value="1"/>
</dbReference>
<dbReference type="InterPro" id="IPR005839">
    <property type="entry name" value="Methylthiotransferase"/>
</dbReference>
<accession>A0A9D1SMH9</accession>
<dbReference type="EMBL" id="DVNO01000001">
    <property type="protein sequence ID" value="HIU65032.1"/>
    <property type="molecule type" value="Genomic_DNA"/>
</dbReference>
<dbReference type="InterPro" id="IPR023404">
    <property type="entry name" value="rSAM_horseshoe"/>
</dbReference>
<evidence type="ECO:0000313" key="11">
    <source>
        <dbReference type="Proteomes" id="UP000824142"/>
    </source>
</evidence>
<dbReference type="Gene3D" id="3.80.30.20">
    <property type="entry name" value="tm_1862 like domain"/>
    <property type="match status" value="1"/>
</dbReference>
<dbReference type="EC" id="2.8.4.-" evidence="10"/>
<evidence type="ECO:0000259" key="8">
    <source>
        <dbReference type="PROSITE" id="PS51449"/>
    </source>
</evidence>
<organism evidence="10 11">
    <name type="scientific">Candidatus Enterousia avicola</name>
    <dbReference type="NCBI Taxonomy" id="2840787"/>
    <lineage>
        <taxon>Bacteria</taxon>
        <taxon>Pseudomonadati</taxon>
        <taxon>Pseudomonadota</taxon>
        <taxon>Alphaproteobacteria</taxon>
        <taxon>Candidatus Enterousia</taxon>
    </lineage>
</organism>
<dbReference type="Proteomes" id="UP000824142">
    <property type="component" value="Unassembled WGS sequence"/>
</dbReference>
<evidence type="ECO:0000259" key="9">
    <source>
        <dbReference type="PROSITE" id="PS51918"/>
    </source>
</evidence>
<dbReference type="Pfam" id="PF04055">
    <property type="entry name" value="Radical_SAM"/>
    <property type="match status" value="1"/>
</dbReference>
<keyword evidence="2" id="KW-0004">4Fe-4S</keyword>
<keyword evidence="3 10" id="KW-0808">Transferase</keyword>
<evidence type="ECO:0000256" key="7">
    <source>
        <dbReference type="ARBA" id="ARBA00023014"/>
    </source>
</evidence>
<sequence>MQAQNKKNDIKSLSMGCRLNALESEKIQKMLSHVLDSAIILNSCAVTGEAERQSGQTARKLARENPDVPIFVTGCAATRNPDLFYQIPNALVISNRDKLSLSAYTDALAAAPCNFNTTKSIKIAKPDSKLSKQFIQVQNGCNHKCAYCVTRLLRGPAISFDYADILADAKEAVKNGFYEIVLTGVDTASYAKDGKLISDVCKSLLKDVPEIRRLRISSMDPASPEIFKLIDLIKADKRMMPHMHLSMQSGSDEVLKSMRRRHNSDTVRKIAEYAGKDITFSWDIICGFPGETDGLFQETMDLVAETQPIKIHAFPFSARPDTEAFNMPNQINHSVAKERVKIISAASDKIRDNFMRQHLGGTVSVLVEENNIARTPHDISVKIQGNKIQPRTICDVKLVDVINGDYVGNII</sequence>
<feature type="domain" description="Radical SAM core" evidence="9">
    <location>
        <begin position="127"/>
        <end position="353"/>
    </location>
</feature>
<protein>
    <submittedName>
        <fullName evidence="10">MiaB/RimO family radical SAM methylthiotransferase</fullName>
        <ecNumber evidence="10">2.8.4.-</ecNumber>
    </submittedName>
</protein>
<dbReference type="InterPro" id="IPR006638">
    <property type="entry name" value="Elp3/MiaA/NifB-like_rSAM"/>
</dbReference>
<dbReference type="GO" id="GO:0046872">
    <property type="term" value="F:metal ion binding"/>
    <property type="evidence" value="ECO:0007669"/>
    <property type="project" value="UniProtKB-KW"/>
</dbReference>
<dbReference type="PROSITE" id="PS01278">
    <property type="entry name" value="MTTASE_RADICAL"/>
    <property type="match status" value="1"/>
</dbReference>
<dbReference type="InterPro" id="IPR007197">
    <property type="entry name" value="rSAM"/>
</dbReference>
<keyword evidence="5" id="KW-0479">Metal-binding</keyword>
<dbReference type="GO" id="GO:0051539">
    <property type="term" value="F:4 iron, 4 sulfur cluster binding"/>
    <property type="evidence" value="ECO:0007669"/>
    <property type="project" value="UniProtKB-KW"/>
</dbReference>
<keyword evidence="7" id="KW-0411">Iron-sulfur</keyword>
<evidence type="ECO:0000256" key="2">
    <source>
        <dbReference type="ARBA" id="ARBA00022485"/>
    </source>
</evidence>
<evidence type="ECO:0000313" key="10">
    <source>
        <dbReference type="EMBL" id="HIU65032.1"/>
    </source>
</evidence>
<dbReference type="NCBIfam" id="TIGR00089">
    <property type="entry name" value="MiaB/RimO family radical SAM methylthiotransferase"/>
    <property type="match status" value="1"/>
</dbReference>
<dbReference type="SFLD" id="SFLDS00029">
    <property type="entry name" value="Radical_SAM"/>
    <property type="match status" value="1"/>
</dbReference>
<name>A0A9D1SMH9_9PROT</name>
<dbReference type="CDD" id="cd01335">
    <property type="entry name" value="Radical_SAM"/>
    <property type="match status" value="1"/>
</dbReference>
<evidence type="ECO:0000256" key="5">
    <source>
        <dbReference type="ARBA" id="ARBA00022723"/>
    </source>
</evidence>
<dbReference type="GO" id="GO:0035598">
    <property type="term" value="F:tRNA (N(6)-L-threonylcarbamoyladenosine(37)-C(2))-methylthiotransferase activity"/>
    <property type="evidence" value="ECO:0007669"/>
    <property type="project" value="TreeGrafter"/>
</dbReference>
<dbReference type="PANTHER" id="PTHR11918:SF45">
    <property type="entry name" value="THREONYLCARBAMOYLADENOSINE TRNA METHYLTHIOTRANSFERASE"/>
    <property type="match status" value="1"/>
</dbReference>
<dbReference type="InterPro" id="IPR013848">
    <property type="entry name" value="Methylthiotransferase_N"/>
</dbReference>
<dbReference type="SMART" id="SM00729">
    <property type="entry name" value="Elp3"/>
    <property type="match status" value="1"/>
</dbReference>
<evidence type="ECO:0000256" key="3">
    <source>
        <dbReference type="ARBA" id="ARBA00022679"/>
    </source>
</evidence>
<reference evidence="10" key="2">
    <citation type="journal article" date="2021" name="PeerJ">
        <title>Extensive microbial diversity within the chicken gut microbiome revealed by metagenomics and culture.</title>
        <authorList>
            <person name="Gilroy R."/>
            <person name="Ravi A."/>
            <person name="Getino M."/>
            <person name="Pursley I."/>
            <person name="Horton D.L."/>
            <person name="Alikhan N.F."/>
            <person name="Baker D."/>
            <person name="Gharbi K."/>
            <person name="Hall N."/>
            <person name="Watson M."/>
            <person name="Adriaenssens E.M."/>
            <person name="Foster-Nyarko E."/>
            <person name="Jarju S."/>
            <person name="Secka A."/>
            <person name="Antonio M."/>
            <person name="Oren A."/>
            <person name="Chaudhuri R.R."/>
            <person name="La Ragione R."/>
            <person name="Hildebrand F."/>
            <person name="Pallen M.J."/>
        </authorList>
    </citation>
    <scope>NUCLEOTIDE SEQUENCE</scope>
    <source>
        <strain evidence="10">CHK136-897</strain>
    </source>
</reference>
<evidence type="ECO:0000256" key="4">
    <source>
        <dbReference type="ARBA" id="ARBA00022691"/>
    </source>
</evidence>
<evidence type="ECO:0000256" key="6">
    <source>
        <dbReference type="ARBA" id="ARBA00023004"/>
    </source>
</evidence>
<dbReference type="PROSITE" id="PS51449">
    <property type="entry name" value="MTTASE_N"/>
    <property type="match status" value="1"/>
</dbReference>